<keyword evidence="3" id="KW-1185">Reference proteome</keyword>
<keyword evidence="1" id="KW-0812">Transmembrane</keyword>
<evidence type="ECO:0000256" key="1">
    <source>
        <dbReference type="SAM" id="Phobius"/>
    </source>
</evidence>
<sequence length="126" mass="14362">MQPTNLNVFFGSNYINFLQLKYQGNQFRSPFETNPTTLLIALLCFLLYCFFYHSPRCISRISFYQSGLNRGMAMVCGSLALACLGSMLFPLSAQTTALHTSLNMTQKSEITRPNLIRPVYSWLLIE</sequence>
<name>A0AAW1H3L1_SAPOF</name>
<dbReference type="EMBL" id="JBDFQZ010000013">
    <property type="protein sequence ID" value="KAK9668000.1"/>
    <property type="molecule type" value="Genomic_DNA"/>
</dbReference>
<keyword evidence="1" id="KW-0472">Membrane</keyword>
<keyword evidence="1" id="KW-1133">Transmembrane helix</keyword>
<dbReference type="AlphaFoldDB" id="A0AAW1H3L1"/>
<reference evidence="2" key="1">
    <citation type="submission" date="2024-03" db="EMBL/GenBank/DDBJ databases">
        <title>WGS assembly of Saponaria officinalis var. Norfolk2.</title>
        <authorList>
            <person name="Jenkins J."/>
            <person name="Shu S."/>
            <person name="Grimwood J."/>
            <person name="Barry K."/>
            <person name="Goodstein D."/>
            <person name="Schmutz J."/>
            <person name="Leebens-Mack J."/>
            <person name="Osbourn A."/>
        </authorList>
    </citation>
    <scope>NUCLEOTIDE SEQUENCE [LARGE SCALE GENOMIC DNA]</scope>
    <source>
        <strain evidence="2">JIC</strain>
    </source>
</reference>
<dbReference type="PANTHER" id="PTHR34115">
    <property type="entry name" value="PROTEIN, PUTATIVE-RELATED"/>
    <property type="match status" value="1"/>
</dbReference>
<evidence type="ECO:0000313" key="2">
    <source>
        <dbReference type="EMBL" id="KAK9668000.1"/>
    </source>
</evidence>
<dbReference type="PANTHER" id="PTHR34115:SF5">
    <property type="entry name" value="PROTEIN, PUTATIVE-RELATED"/>
    <property type="match status" value="1"/>
</dbReference>
<feature type="transmembrane region" description="Helical" evidence="1">
    <location>
        <begin position="72"/>
        <end position="93"/>
    </location>
</feature>
<comment type="caution">
    <text evidence="2">The sequence shown here is derived from an EMBL/GenBank/DDBJ whole genome shotgun (WGS) entry which is preliminary data.</text>
</comment>
<proteinExistence type="predicted"/>
<dbReference type="InterPro" id="IPR053258">
    <property type="entry name" value="Ca-permeable_cation_channel"/>
</dbReference>
<dbReference type="Proteomes" id="UP001443914">
    <property type="component" value="Unassembled WGS sequence"/>
</dbReference>
<gene>
    <name evidence="2" type="ORF">RND81_13G027800</name>
</gene>
<organism evidence="2 3">
    <name type="scientific">Saponaria officinalis</name>
    <name type="common">Common soapwort</name>
    <name type="synonym">Lychnis saponaria</name>
    <dbReference type="NCBI Taxonomy" id="3572"/>
    <lineage>
        <taxon>Eukaryota</taxon>
        <taxon>Viridiplantae</taxon>
        <taxon>Streptophyta</taxon>
        <taxon>Embryophyta</taxon>
        <taxon>Tracheophyta</taxon>
        <taxon>Spermatophyta</taxon>
        <taxon>Magnoliopsida</taxon>
        <taxon>eudicotyledons</taxon>
        <taxon>Gunneridae</taxon>
        <taxon>Pentapetalae</taxon>
        <taxon>Caryophyllales</taxon>
        <taxon>Caryophyllaceae</taxon>
        <taxon>Caryophylleae</taxon>
        <taxon>Saponaria</taxon>
    </lineage>
</organism>
<protein>
    <submittedName>
        <fullName evidence="2">Uncharacterized protein</fullName>
    </submittedName>
</protein>
<feature type="transmembrane region" description="Helical" evidence="1">
    <location>
        <begin position="35"/>
        <end position="52"/>
    </location>
</feature>
<accession>A0AAW1H3L1</accession>
<evidence type="ECO:0000313" key="3">
    <source>
        <dbReference type="Proteomes" id="UP001443914"/>
    </source>
</evidence>